<organism evidence="3 4">
    <name type="scientific">Limnofasciculus baicalensis BBK-W-15</name>
    <dbReference type="NCBI Taxonomy" id="2699891"/>
    <lineage>
        <taxon>Bacteria</taxon>
        <taxon>Bacillati</taxon>
        <taxon>Cyanobacteriota</taxon>
        <taxon>Cyanophyceae</taxon>
        <taxon>Coleofasciculales</taxon>
        <taxon>Coleofasciculaceae</taxon>
        <taxon>Limnofasciculus</taxon>
        <taxon>Limnofasciculus baicalensis</taxon>
    </lineage>
</organism>
<dbReference type="InterPro" id="IPR036188">
    <property type="entry name" value="FAD/NAD-bd_sf"/>
</dbReference>
<dbReference type="PANTHER" id="PTHR13847">
    <property type="entry name" value="SARCOSINE DEHYDROGENASE-RELATED"/>
    <property type="match status" value="1"/>
</dbReference>
<reference evidence="3" key="1">
    <citation type="submission" date="2022-06" db="EMBL/GenBank/DDBJ databases">
        <title>New cyanobacteria of genus Symplocastrum in benthos of Lake Baikal.</title>
        <authorList>
            <person name="Sorokovikova E."/>
            <person name="Tikhonova I."/>
            <person name="Krasnopeev A."/>
            <person name="Evseev P."/>
            <person name="Gladkikh A."/>
            <person name="Belykh O."/>
        </authorList>
    </citation>
    <scope>NUCLEOTIDE SEQUENCE</scope>
    <source>
        <strain evidence="3">BBK-W-15</strain>
    </source>
</reference>
<evidence type="ECO:0000313" key="3">
    <source>
        <dbReference type="EMBL" id="MCP2730557.1"/>
    </source>
</evidence>
<evidence type="ECO:0000313" key="4">
    <source>
        <dbReference type="Proteomes" id="UP001204953"/>
    </source>
</evidence>
<evidence type="ECO:0000256" key="1">
    <source>
        <dbReference type="ARBA" id="ARBA00023002"/>
    </source>
</evidence>
<protein>
    <submittedName>
        <fullName evidence="3">FAD-binding oxidoreductase</fullName>
    </submittedName>
</protein>
<proteinExistence type="predicted"/>
<dbReference type="EMBL" id="JAMZMM010000214">
    <property type="protein sequence ID" value="MCP2730557.1"/>
    <property type="molecule type" value="Genomic_DNA"/>
</dbReference>
<dbReference type="GO" id="GO:0005737">
    <property type="term" value="C:cytoplasm"/>
    <property type="evidence" value="ECO:0007669"/>
    <property type="project" value="TreeGrafter"/>
</dbReference>
<evidence type="ECO:0000259" key="2">
    <source>
        <dbReference type="Pfam" id="PF01266"/>
    </source>
</evidence>
<dbReference type="GO" id="GO:0016491">
    <property type="term" value="F:oxidoreductase activity"/>
    <property type="evidence" value="ECO:0007669"/>
    <property type="project" value="UniProtKB-KW"/>
</dbReference>
<dbReference type="Proteomes" id="UP001204953">
    <property type="component" value="Unassembled WGS sequence"/>
</dbReference>
<gene>
    <name evidence="3" type="ORF">NJ959_19190</name>
</gene>
<dbReference type="AlphaFoldDB" id="A0AAE3GUZ1"/>
<feature type="domain" description="FAD dependent oxidoreductase" evidence="2">
    <location>
        <begin position="5"/>
        <end position="372"/>
    </location>
</feature>
<comment type="caution">
    <text evidence="3">The sequence shown here is derived from an EMBL/GenBank/DDBJ whole genome shotgun (WGS) entry which is preliminary data.</text>
</comment>
<dbReference type="InterPro" id="IPR006076">
    <property type="entry name" value="FAD-dep_OxRdtase"/>
</dbReference>
<keyword evidence="4" id="KW-1185">Reference proteome</keyword>
<dbReference type="Gene3D" id="3.50.50.60">
    <property type="entry name" value="FAD/NAD(P)-binding domain"/>
    <property type="match status" value="1"/>
</dbReference>
<dbReference type="SUPFAM" id="SSF51905">
    <property type="entry name" value="FAD/NAD(P)-binding domain"/>
    <property type="match status" value="1"/>
</dbReference>
<sequence length="388" mass="42468">MKTYDWIVVGGGITGAVLAYELATKGLRVLIIEKDTRLSGATPYSYGGIGYLFGTSELTRLLCQEGIKCHRQLSAELEADTQFRELDLIMTIPADEDPHKAVTNYAQFTITPKLISVKDACDLEPLLNPDAIAGALIIPHAHIHPGYTTQAYHQAFLRAGGEFAIGKVMELLQKRNSIQGVKTINQTYYAANTVICAGGLSRALLKASAISIPLYFTHAEMIETPPVNLKLRTTVMTANSQRFQLEKQATTPEFDPLWDEPENELVPPILDPGAIQFLDGSLRMGQISRIITNPYAKIDPVASENAIRQEVGKVLPALENIPGTWHHCLVAFSNNGLPIVNAINNVAGGYIFSGFTNPWVLVPPLAKRFANWVTGEEDNIITQLSSTN</sequence>
<dbReference type="RefSeq" id="WP_254013313.1">
    <property type="nucleotide sequence ID" value="NZ_JAMZMM010000214.1"/>
</dbReference>
<name>A0AAE3GUZ1_9CYAN</name>
<dbReference type="Gene3D" id="3.30.9.10">
    <property type="entry name" value="D-Amino Acid Oxidase, subunit A, domain 2"/>
    <property type="match status" value="1"/>
</dbReference>
<dbReference type="PANTHER" id="PTHR13847:SF287">
    <property type="entry name" value="FAD-DEPENDENT OXIDOREDUCTASE DOMAIN-CONTAINING PROTEIN 1"/>
    <property type="match status" value="1"/>
</dbReference>
<dbReference type="Pfam" id="PF01266">
    <property type="entry name" value="DAO"/>
    <property type="match status" value="1"/>
</dbReference>
<keyword evidence="1" id="KW-0560">Oxidoreductase</keyword>
<accession>A0AAE3GUZ1</accession>